<accession>A0ABZ2S8J7</accession>
<dbReference type="EMBL" id="CP148753">
    <property type="protein sequence ID" value="WXR76583.1"/>
    <property type="molecule type" value="Genomic_DNA"/>
</dbReference>
<dbReference type="Pfam" id="PF10045">
    <property type="entry name" value="DUF2280"/>
    <property type="match status" value="1"/>
</dbReference>
<dbReference type="InterPro" id="IPR018738">
    <property type="entry name" value="DUF2280"/>
</dbReference>
<proteinExistence type="predicted"/>
<evidence type="ECO:0000313" key="2">
    <source>
        <dbReference type="Proteomes" id="UP001456224"/>
    </source>
</evidence>
<reference evidence="1 2" key="1">
    <citation type="submission" date="2024-03" db="EMBL/GenBank/DDBJ databases">
        <title>Reference genomes for the five species model microbial community.</title>
        <authorList>
            <person name="Padfield D."/>
        </authorList>
    </citation>
    <scope>NUCLEOTIDE SEQUENCE [LARGE SCALE GENOMIC DNA]</scope>
    <source>
        <strain evidence="1 2">AB1</strain>
    </source>
</reference>
<protein>
    <submittedName>
        <fullName evidence="1">DUF2280 domain-containing protein</fullName>
    </submittedName>
</protein>
<name>A0ABZ2S8J7_9BURK</name>
<dbReference type="RefSeq" id="WP_338881554.1">
    <property type="nucleotide sequence ID" value="NZ_CP148753.1"/>
</dbReference>
<sequence>MAKLTDTHKRVIVQALACWDSPKEVSEALREHFGIDVPRMQVAQYDPTKVAGKALARKWRDLFDATREAFRAEAAKIPIAEQAFRLRALGKIYSRHMERGNLVGAAAVLEQAAKESGGMFTNRQRLEHTGEGGGPVMMATLTREEYQKARREMLANDDC</sequence>
<evidence type="ECO:0000313" key="1">
    <source>
        <dbReference type="EMBL" id="WXR76583.1"/>
    </source>
</evidence>
<gene>
    <name evidence="1" type="ORF">WHX56_14130</name>
</gene>
<dbReference type="Proteomes" id="UP001456224">
    <property type="component" value="Chromosome"/>
</dbReference>
<keyword evidence="2" id="KW-1185">Reference proteome</keyword>
<organism evidence="1 2">
    <name type="scientific">Achromobacter veterisilvae</name>
    <dbReference type="NCBI Taxonomy" id="2069367"/>
    <lineage>
        <taxon>Bacteria</taxon>
        <taxon>Pseudomonadati</taxon>
        <taxon>Pseudomonadota</taxon>
        <taxon>Betaproteobacteria</taxon>
        <taxon>Burkholderiales</taxon>
        <taxon>Alcaligenaceae</taxon>
        <taxon>Achromobacter</taxon>
    </lineage>
</organism>